<keyword evidence="2" id="KW-1185">Reference proteome</keyword>
<sequence length="95" mass="10827">MVRDEWGFVWQLFGLAKHSIVASLGDLVPQGRVLGASRIRSRDVVLRPSFSERDNSTARPFVEQRRVQTAPGWDIEILVDFEFDAFQLHSQSLQG</sequence>
<dbReference type="AlphaFoldDB" id="A0A8X7SV60"/>
<reference evidence="1" key="2">
    <citation type="journal article" date="2019" name="IMA Fungus">
        <title>Genome sequencing and comparison of five Tilletia species to identify candidate genes for the detection of regulated species infecting wheat.</title>
        <authorList>
            <person name="Nguyen H.D.T."/>
            <person name="Sultana T."/>
            <person name="Kesanakurti P."/>
            <person name="Hambleton S."/>
        </authorList>
    </citation>
    <scope>NUCLEOTIDE SEQUENCE</scope>
    <source>
        <strain evidence="1">DAOMC 236426</strain>
    </source>
</reference>
<evidence type="ECO:0000313" key="2">
    <source>
        <dbReference type="Proteomes" id="UP000077684"/>
    </source>
</evidence>
<name>A0A8X7SV60_9BASI</name>
<reference evidence="1" key="1">
    <citation type="submission" date="2016-04" db="EMBL/GenBank/DDBJ databases">
        <authorList>
            <person name="Nguyen H.D."/>
            <person name="Samba Siva P."/>
            <person name="Cullis J."/>
            <person name="Levesque C.A."/>
            <person name="Hambleton S."/>
        </authorList>
    </citation>
    <scope>NUCLEOTIDE SEQUENCE</scope>
    <source>
        <strain evidence="1">DAOMC 236426</strain>
    </source>
</reference>
<gene>
    <name evidence="1" type="ORF">A4X06_0g6069</name>
</gene>
<organism evidence="1 2">
    <name type="scientific">Tilletia controversa</name>
    <name type="common">dwarf bunt fungus</name>
    <dbReference type="NCBI Taxonomy" id="13291"/>
    <lineage>
        <taxon>Eukaryota</taxon>
        <taxon>Fungi</taxon>
        <taxon>Dikarya</taxon>
        <taxon>Basidiomycota</taxon>
        <taxon>Ustilaginomycotina</taxon>
        <taxon>Exobasidiomycetes</taxon>
        <taxon>Tilletiales</taxon>
        <taxon>Tilletiaceae</taxon>
        <taxon>Tilletia</taxon>
    </lineage>
</organism>
<dbReference type="EMBL" id="LWDE02000825">
    <property type="protein sequence ID" value="KAE8243889.1"/>
    <property type="molecule type" value="Genomic_DNA"/>
</dbReference>
<proteinExistence type="predicted"/>
<protein>
    <submittedName>
        <fullName evidence="1">Uncharacterized protein</fullName>
    </submittedName>
</protein>
<evidence type="ECO:0000313" key="1">
    <source>
        <dbReference type="EMBL" id="KAE8243889.1"/>
    </source>
</evidence>
<comment type="caution">
    <text evidence="1">The sequence shown here is derived from an EMBL/GenBank/DDBJ whole genome shotgun (WGS) entry which is preliminary data.</text>
</comment>
<accession>A0A8X7SV60</accession>
<dbReference type="Proteomes" id="UP000077684">
    <property type="component" value="Unassembled WGS sequence"/>
</dbReference>